<dbReference type="PANTHER" id="PTHR34821">
    <property type="entry name" value="INNER MEMBRANE PROTEIN YDCZ"/>
    <property type="match status" value="1"/>
</dbReference>
<dbReference type="PANTHER" id="PTHR34821:SF2">
    <property type="entry name" value="INNER MEMBRANE PROTEIN YDCZ"/>
    <property type="match status" value="1"/>
</dbReference>
<protein>
    <submittedName>
        <fullName evidence="2">DMT family transporter</fullName>
    </submittedName>
</protein>
<evidence type="ECO:0000313" key="3">
    <source>
        <dbReference type="Proteomes" id="UP001322481"/>
    </source>
</evidence>
<dbReference type="EMBL" id="CP139858">
    <property type="protein sequence ID" value="WQB99881.1"/>
    <property type="molecule type" value="Genomic_DNA"/>
</dbReference>
<feature type="transmembrane region" description="Helical" evidence="1">
    <location>
        <begin position="130"/>
        <end position="149"/>
    </location>
</feature>
<keyword evidence="1" id="KW-0472">Membrane</keyword>
<dbReference type="Proteomes" id="UP001322481">
    <property type="component" value="Chromosome"/>
</dbReference>
<accession>A0ABZ0VT91</accession>
<organism evidence="2 3">
    <name type="scientific">Mesorhizobium huakuii</name>
    <dbReference type="NCBI Taxonomy" id="28104"/>
    <lineage>
        <taxon>Bacteria</taxon>
        <taxon>Pseudomonadati</taxon>
        <taxon>Pseudomonadota</taxon>
        <taxon>Alphaproteobacteria</taxon>
        <taxon>Hyphomicrobiales</taxon>
        <taxon>Phyllobacteriaceae</taxon>
        <taxon>Mesorhizobium</taxon>
    </lineage>
</organism>
<dbReference type="InterPro" id="IPR006750">
    <property type="entry name" value="YdcZ"/>
</dbReference>
<keyword evidence="1" id="KW-1133">Transmembrane helix</keyword>
<dbReference type="RefSeq" id="WP_322414667.1">
    <property type="nucleotide sequence ID" value="NZ_CP139858.1"/>
</dbReference>
<feature type="transmembrane region" description="Helical" evidence="1">
    <location>
        <begin position="97"/>
        <end position="118"/>
    </location>
</feature>
<proteinExistence type="predicted"/>
<dbReference type="Pfam" id="PF04657">
    <property type="entry name" value="DMT_YdcZ"/>
    <property type="match status" value="1"/>
</dbReference>
<keyword evidence="3" id="KW-1185">Reference proteome</keyword>
<feature type="transmembrane region" description="Helical" evidence="1">
    <location>
        <begin position="36"/>
        <end position="60"/>
    </location>
</feature>
<reference evidence="2 3" key="1">
    <citation type="submission" date="2023-11" db="EMBL/GenBank/DDBJ databases">
        <authorList>
            <person name="Panchal A.K."/>
            <person name="Meaney J.S."/>
            <person name="Karas B.J."/>
            <person name="diCenzo G.C."/>
        </authorList>
    </citation>
    <scope>NUCLEOTIDE SEQUENCE [LARGE SCALE GENOMIC DNA]</scope>
    <source>
        <strain evidence="2 3">NZP2235</strain>
    </source>
</reference>
<evidence type="ECO:0000313" key="2">
    <source>
        <dbReference type="EMBL" id="WQB99881.1"/>
    </source>
</evidence>
<gene>
    <name evidence="2" type="ORF">U0R22_004076</name>
</gene>
<feature type="transmembrane region" description="Helical" evidence="1">
    <location>
        <begin position="72"/>
        <end position="91"/>
    </location>
</feature>
<name>A0ABZ0VT91_9HYPH</name>
<keyword evidence="1" id="KW-0812">Transmembrane</keyword>
<sequence length="170" mass="17442">MASTFSFLIVALLAGAAVPFQAGANAMLGRLLGHPLWATFVSLGVSAVLIVPVMMGFKLPVPAVGMAVKGPWWIWIGGAAGVVYITAALLLAPKLGAASFIVAVIAGQMVASLVIDHFALMGFAHRPVTVARFAGLALIVGGLVVTQWASTIAPPANQPDFNPVQKGDSK</sequence>
<evidence type="ECO:0000256" key="1">
    <source>
        <dbReference type="SAM" id="Phobius"/>
    </source>
</evidence>